<feature type="transmembrane region" description="Helical" evidence="10">
    <location>
        <begin position="50"/>
        <end position="77"/>
    </location>
</feature>
<dbReference type="InterPro" id="IPR010065">
    <property type="entry name" value="AA_ABC_transptr_permease_3TM"/>
</dbReference>
<keyword evidence="6 10" id="KW-0812">Transmembrane</keyword>
<evidence type="ECO:0000256" key="8">
    <source>
        <dbReference type="ARBA" id="ARBA00022989"/>
    </source>
</evidence>
<dbReference type="RefSeq" id="WP_216836497.1">
    <property type="nucleotide sequence ID" value="NZ_JAFNJS010000003.1"/>
</dbReference>
<organism evidence="12 13">
    <name type="scientific">Falsiroseomonas tokyonensis</name>
    <dbReference type="NCBI Taxonomy" id="430521"/>
    <lineage>
        <taxon>Bacteria</taxon>
        <taxon>Pseudomonadati</taxon>
        <taxon>Pseudomonadota</taxon>
        <taxon>Alphaproteobacteria</taxon>
        <taxon>Acetobacterales</taxon>
        <taxon>Roseomonadaceae</taxon>
        <taxon>Falsiroseomonas</taxon>
    </lineage>
</organism>
<dbReference type="Proteomes" id="UP001595420">
    <property type="component" value="Unassembled WGS sequence"/>
</dbReference>
<dbReference type="PROSITE" id="PS50928">
    <property type="entry name" value="ABC_TM1"/>
    <property type="match status" value="1"/>
</dbReference>
<evidence type="ECO:0000259" key="11">
    <source>
        <dbReference type="PROSITE" id="PS50928"/>
    </source>
</evidence>
<comment type="similarity">
    <text evidence="3">Belongs to the binding-protein-dependent transport system permease family. HisMQ subfamily.</text>
</comment>
<dbReference type="InterPro" id="IPR000515">
    <property type="entry name" value="MetI-like"/>
</dbReference>
<evidence type="ECO:0000256" key="1">
    <source>
        <dbReference type="ARBA" id="ARBA00003159"/>
    </source>
</evidence>
<feature type="transmembrane region" description="Helical" evidence="10">
    <location>
        <begin position="89"/>
        <end position="108"/>
    </location>
</feature>
<dbReference type="NCBIfam" id="TIGR01726">
    <property type="entry name" value="HEQRo_perm_3TM"/>
    <property type="match status" value="1"/>
</dbReference>
<evidence type="ECO:0000256" key="2">
    <source>
        <dbReference type="ARBA" id="ARBA00004429"/>
    </source>
</evidence>
<accession>A0ABV7BWB4</accession>
<evidence type="ECO:0000313" key="12">
    <source>
        <dbReference type="EMBL" id="MFC3000400.1"/>
    </source>
</evidence>
<name>A0ABV7BWB4_9PROT</name>
<evidence type="ECO:0000313" key="13">
    <source>
        <dbReference type="Proteomes" id="UP001595420"/>
    </source>
</evidence>
<dbReference type="PANTHER" id="PTHR30614">
    <property type="entry name" value="MEMBRANE COMPONENT OF AMINO ACID ABC TRANSPORTER"/>
    <property type="match status" value="1"/>
</dbReference>
<sequence length="257" mass="28533">MPPQPPRTLPRPWILLLPVLLAGCGGNWGWHVVDPFDARGRANLGFMAEGLWATVSLSLAAILLSVLLGTAVALLGFSRYRALRLANRLWVELFRAVPILVLILWVFYGLPVVLGIRLDVFTAALLAIAICDSAFEAEILRGGIQSIEQGQREGAAALGLSRWQTMRFVILPQAVRRILPPIANQFVYVVKMSSLASVIGYQDLTRRANELVVSVFRPLEIYTILILEYLVLILLISAGTRWLERRLGADQGRRRDG</sequence>
<comment type="caution">
    <text evidence="12">The sequence shown here is derived from an EMBL/GenBank/DDBJ whole genome shotgun (WGS) entry which is preliminary data.</text>
</comment>
<feature type="domain" description="ABC transmembrane type-1" evidence="11">
    <location>
        <begin position="51"/>
        <end position="240"/>
    </location>
</feature>
<reference evidence="13" key="1">
    <citation type="journal article" date="2019" name="Int. J. Syst. Evol. Microbiol.">
        <title>The Global Catalogue of Microorganisms (GCM) 10K type strain sequencing project: providing services to taxonomists for standard genome sequencing and annotation.</title>
        <authorList>
            <consortium name="The Broad Institute Genomics Platform"/>
            <consortium name="The Broad Institute Genome Sequencing Center for Infectious Disease"/>
            <person name="Wu L."/>
            <person name="Ma J."/>
        </authorList>
    </citation>
    <scope>NUCLEOTIDE SEQUENCE [LARGE SCALE GENOMIC DNA]</scope>
    <source>
        <strain evidence="13">CGMCC 1.16855</strain>
    </source>
</reference>
<gene>
    <name evidence="12" type="ORF">ACFOD3_10885</name>
</gene>
<feature type="transmembrane region" description="Helical" evidence="10">
    <location>
        <begin position="12"/>
        <end position="30"/>
    </location>
</feature>
<protein>
    <submittedName>
        <fullName evidence="12">Amino acid ABC transporter permease</fullName>
    </submittedName>
</protein>
<keyword evidence="8 10" id="KW-1133">Transmembrane helix</keyword>
<evidence type="ECO:0000256" key="6">
    <source>
        <dbReference type="ARBA" id="ARBA00022692"/>
    </source>
</evidence>
<dbReference type="CDD" id="cd06261">
    <property type="entry name" value="TM_PBP2"/>
    <property type="match status" value="1"/>
</dbReference>
<evidence type="ECO:0000256" key="5">
    <source>
        <dbReference type="ARBA" id="ARBA00022475"/>
    </source>
</evidence>
<comment type="function">
    <text evidence="1">Part of the binding-protein-dependent transport system for glutamine; probably responsible for the translocation of the substrate across the membrane.</text>
</comment>
<comment type="subcellular location">
    <subcellularLocation>
        <location evidence="2">Cell inner membrane</location>
        <topology evidence="2">Multi-pass membrane protein</topology>
    </subcellularLocation>
    <subcellularLocation>
        <location evidence="10">Cell membrane</location>
        <topology evidence="10">Multi-pass membrane protein</topology>
    </subcellularLocation>
</comment>
<evidence type="ECO:0000256" key="4">
    <source>
        <dbReference type="ARBA" id="ARBA00022448"/>
    </source>
</evidence>
<dbReference type="InterPro" id="IPR043429">
    <property type="entry name" value="ArtM/GltK/GlnP/TcyL/YhdX-like"/>
</dbReference>
<dbReference type="PROSITE" id="PS51257">
    <property type="entry name" value="PROKAR_LIPOPROTEIN"/>
    <property type="match status" value="1"/>
</dbReference>
<keyword evidence="7" id="KW-0029">Amino-acid transport</keyword>
<dbReference type="Pfam" id="PF00528">
    <property type="entry name" value="BPD_transp_1"/>
    <property type="match status" value="1"/>
</dbReference>
<evidence type="ECO:0000256" key="7">
    <source>
        <dbReference type="ARBA" id="ARBA00022970"/>
    </source>
</evidence>
<evidence type="ECO:0000256" key="10">
    <source>
        <dbReference type="RuleBase" id="RU363032"/>
    </source>
</evidence>
<dbReference type="PANTHER" id="PTHR30614:SF20">
    <property type="entry name" value="GLUTAMINE TRANSPORT SYSTEM PERMEASE PROTEIN GLNP"/>
    <property type="match status" value="1"/>
</dbReference>
<evidence type="ECO:0000256" key="3">
    <source>
        <dbReference type="ARBA" id="ARBA00010072"/>
    </source>
</evidence>
<keyword evidence="9 10" id="KW-0472">Membrane</keyword>
<dbReference type="EMBL" id="JBHRSB010000003">
    <property type="protein sequence ID" value="MFC3000400.1"/>
    <property type="molecule type" value="Genomic_DNA"/>
</dbReference>
<keyword evidence="4 10" id="KW-0813">Transport</keyword>
<keyword evidence="5" id="KW-1003">Cell membrane</keyword>
<proteinExistence type="inferred from homology"/>
<keyword evidence="13" id="KW-1185">Reference proteome</keyword>
<feature type="transmembrane region" description="Helical" evidence="10">
    <location>
        <begin position="221"/>
        <end position="243"/>
    </location>
</feature>
<evidence type="ECO:0000256" key="9">
    <source>
        <dbReference type="ARBA" id="ARBA00023136"/>
    </source>
</evidence>